<dbReference type="InterPro" id="IPR053378">
    <property type="entry name" value="Prenyl_diphosphate_synthase"/>
</dbReference>
<dbReference type="Gene3D" id="1.10.600.10">
    <property type="entry name" value="Farnesyl Diphosphate Synthase"/>
    <property type="match status" value="1"/>
</dbReference>
<keyword evidence="5" id="KW-0460">Magnesium</keyword>
<dbReference type="SUPFAM" id="SSF48576">
    <property type="entry name" value="Terpenoid synthases"/>
    <property type="match status" value="1"/>
</dbReference>
<accession>A0ABR6VI72</accession>
<dbReference type="EMBL" id="JACOGK010000018">
    <property type="protein sequence ID" value="MBC3536995.1"/>
    <property type="molecule type" value="Genomic_DNA"/>
</dbReference>
<keyword evidence="4" id="KW-0479">Metal-binding</keyword>
<sequence>MNFKEYMQEKKTYIDQRLRELLQPETPEFASLYEAMNYSLLAGGKRLRPILFLAVLEVLGKDAQPYLDLACALECVHTYSLIHDDLPCMDNDDLRRGKPTNHVVYGAGLATLAGDGLLTFAFELMARQKHLDAAKLNRCIAVFAKAAGPAGMVGGQAYDLACEGHASIGLSGLKLLHHAKTGIIFKAAIELAAILGDATAEEQQMLSDYAVHMGLTFQITDDILDFTGDEKTLGKPIGSDERNDKATYVTLFSLPEAQRLADEAAQAAAAAIEPLGDRAWLLRDLVLSMLTRVQ</sequence>
<dbReference type="NCBIfam" id="NF045485">
    <property type="entry name" value="FPPsyn"/>
    <property type="match status" value="1"/>
</dbReference>
<dbReference type="InterPro" id="IPR000092">
    <property type="entry name" value="Polyprenyl_synt"/>
</dbReference>
<protein>
    <submittedName>
        <fullName evidence="8">Polyprenyl synthetase family protein</fullName>
    </submittedName>
</protein>
<evidence type="ECO:0000313" key="9">
    <source>
        <dbReference type="Proteomes" id="UP000606870"/>
    </source>
</evidence>
<dbReference type="InterPro" id="IPR033749">
    <property type="entry name" value="Polyprenyl_synt_CS"/>
</dbReference>
<dbReference type="PANTHER" id="PTHR43281">
    <property type="entry name" value="FARNESYL DIPHOSPHATE SYNTHASE"/>
    <property type="match status" value="1"/>
</dbReference>
<evidence type="ECO:0000256" key="7">
    <source>
        <dbReference type="RuleBase" id="RU004466"/>
    </source>
</evidence>
<evidence type="ECO:0000256" key="1">
    <source>
        <dbReference type="ARBA" id="ARBA00001946"/>
    </source>
</evidence>
<comment type="cofactor">
    <cofactor evidence="1">
        <name>Mg(2+)</name>
        <dbReference type="ChEBI" id="CHEBI:18420"/>
    </cofactor>
</comment>
<comment type="caution">
    <text evidence="8">The sequence shown here is derived from an EMBL/GenBank/DDBJ whole genome shotgun (WGS) entry which is preliminary data.</text>
</comment>
<evidence type="ECO:0000256" key="5">
    <source>
        <dbReference type="ARBA" id="ARBA00022842"/>
    </source>
</evidence>
<evidence type="ECO:0000313" key="8">
    <source>
        <dbReference type="EMBL" id="MBC3536995.1"/>
    </source>
</evidence>
<keyword evidence="9" id="KW-1185">Reference proteome</keyword>
<dbReference type="CDD" id="cd00685">
    <property type="entry name" value="Trans_IPPS_HT"/>
    <property type="match status" value="1"/>
</dbReference>
<evidence type="ECO:0000256" key="4">
    <source>
        <dbReference type="ARBA" id="ARBA00022723"/>
    </source>
</evidence>
<evidence type="ECO:0000256" key="6">
    <source>
        <dbReference type="ARBA" id="ARBA00023229"/>
    </source>
</evidence>
<dbReference type="Proteomes" id="UP000606870">
    <property type="component" value="Unassembled WGS sequence"/>
</dbReference>
<dbReference type="SFLD" id="SFLDG01017">
    <property type="entry name" value="Polyprenyl_Transferase_Like"/>
    <property type="match status" value="1"/>
</dbReference>
<dbReference type="InterPro" id="IPR008949">
    <property type="entry name" value="Isoprenoid_synthase_dom_sf"/>
</dbReference>
<dbReference type="PANTHER" id="PTHR43281:SF1">
    <property type="entry name" value="FARNESYL DIPHOSPHATE SYNTHASE"/>
    <property type="match status" value="1"/>
</dbReference>
<dbReference type="SFLD" id="SFLDS00005">
    <property type="entry name" value="Isoprenoid_Synthase_Type_I"/>
    <property type="match status" value="1"/>
</dbReference>
<comment type="similarity">
    <text evidence="2 7">Belongs to the FPP/GGPP synthase family.</text>
</comment>
<keyword evidence="3 7" id="KW-0808">Transferase</keyword>
<keyword evidence="6" id="KW-0414">Isoprene biosynthesis</keyword>
<proteinExistence type="inferred from homology"/>
<evidence type="ECO:0000256" key="2">
    <source>
        <dbReference type="ARBA" id="ARBA00006706"/>
    </source>
</evidence>
<dbReference type="Pfam" id="PF00348">
    <property type="entry name" value="polyprenyl_synt"/>
    <property type="match status" value="1"/>
</dbReference>
<evidence type="ECO:0000256" key="3">
    <source>
        <dbReference type="ARBA" id="ARBA00022679"/>
    </source>
</evidence>
<dbReference type="RefSeq" id="WP_186503150.1">
    <property type="nucleotide sequence ID" value="NZ_JACOGK010000018.1"/>
</dbReference>
<dbReference type="PROSITE" id="PS00723">
    <property type="entry name" value="POLYPRENYL_SYNTHASE_1"/>
    <property type="match status" value="1"/>
</dbReference>
<reference evidence="8 9" key="1">
    <citation type="submission" date="2020-08" db="EMBL/GenBank/DDBJ databases">
        <authorList>
            <person name="Liu C."/>
            <person name="Sun Q."/>
        </authorList>
    </citation>
    <scope>NUCLEOTIDE SEQUENCE [LARGE SCALE GENOMIC DNA]</scope>
    <source>
        <strain evidence="8 9">NSJ-59</strain>
    </source>
</reference>
<gene>
    <name evidence="8" type="ORF">H8J70_07005</name>
</gene>
<name>A0ABR6VI72_9FIRM</name>
<dbReference type="PROSITE" id="PS00444">
    <property type="entry name" value="POLYPRENYL_SYNTHASE_2"/>
    <property type="match status" value="1"/>
</dbReference>
<organism evidence="8 9">
    <name type="scientific">Megasphaera hominis</name>
    <dbReference type="NCBI Taxonomy" id="159836"/>
    <lineage>
        <taxon>Bacteria</taxon>
        <taxon>Bacillati</taxon>
        <taxon>Bacillota</taxon>
        <taxon>Negativicutes</taxon>
        <taxon>Veillonellales</taxon>
        <taxon>Veillonellaceae</taxon>
        <taxon>Megasphaera</taxon>
    </lineage>
</organism>